<name>A0AAW5WSZ0_9LACO</name>
<evidence type="ECO:0000313" key="1">
    <source>
        <dbReference type="EMBL" id="MCZ3667429.1"/>
    </source>
</evidence>
<gene>
    <name evidence="1" type="ORF">L2724_03900</name>
</gene>
<evidence type="ECO:0000313" key="2">
    <source>
        <dbReference type="Proteomes" id="UP001212401"/>
    </source>
</evidence>
<comment type="caution">
    <text evidence="1">The sequence shown here is derived from an EMBL/GenBank/DDBJ whole genome shotgun (WGS) entry which is preliminary data.</text>
</comment>
<sequence>MNFKGLKMTLTHLGVAVTQLNNYKMRFVGKGFAGECELLGSQREYTKLVRIGVNSDYEHDQLVRAQELIAEWQRGSELE</sequence>
<proteinExistence type="predicted"/>
<protein>
    <submittedName>
        <fullName evidence="1">Uncharacterized protein</fullName>
    </submittedName>
</protein>
<dbReference type="AlphaFoldDB" id="A0AAW5WSZ0"/>
<dbReference type="Proteomes" id="UP001212401">
    <property type="component" value="Unassembled WGS sequence"/>
</dbReference>
<reference evidence="1" key="1">
    <citation type="submission" date="2022-01" db="EMBL/GenBank/DDBJ databases">
        <title>VMRC isolate genome collection.</title>
        <authorList>
            <person name="France M."/>
            <person name="Rutt L."/>
            <person name="Humphrys M."/>
            <person name="Ravel J."/>
        </authorList>
    </citation>
    <scope>NUCLEOTIDE SEQUENCE</scope>
    <source>
        <strain evidence="1">C0048A1</strain>
    </source>
</reference>
<dbReference type="EMBL" id="JAKHPH010000006">
    <property type="protein sequence ID" value="MCZ3667429.1"/>
    <property type="molecule type" value="Genomic_DNA"/>
</dbReference>
<dbReference type="RefSeq" id="WP_269295884.1">
    <property type="nucleotide sequence ID" value="NZ_JAKHPH010000006.1"/>
</dbReference>
<accession>A0AAW5WSZ0</accession>
<organism evidence="1 2">
    <name type="scientific">Limosilactobacillus vaginalis</name>
    <dbReference type="NCBI Taxonomy" id="1633"/>
    <lineage>
        <taxon>Bacteria</taxon>
        <taxon>Bacillati</taxon>
        <taxon>Bacillota</taxon>
        <taxon>Bacilli</taxon>
        <taxon>Lactobacillales</taxon>
        <taxon>Lactobacillaceae</taxon>
        <taxon>Limosilactobacillus</taxon>
    </lineage>
</organism>